<dbReference type="Gene3D" id="2.60.220.50">
    <property type="match status" value="1"/>
</dbReference>
<evidence type="ECO:0000256" key="7">
    <source>
        <dbReference type="ARBA" id="ARBA00023069"/>
    </source>
</evidence>
<feature type="domain" description="PKD" evidence="16">
    <location>
        <begin position="1257"/>
        <end position="1299"/>
    </location>
</feature>
<accession>A0A9J7NAH9</accession>
<keyword evidence="20" id="KW-1185">Reference proteome</keyword>
<feature type="domain" description="REJ" evidence="18">
    <location>
        <begin position="1547"/>
        <end position="1827"/>
    </location>
</feature>
<keyword evidence="6 14" id="KW-1133">Transmembrane helix</keyword>
<dbReference type="InterPro" id="IPR014010">
    <property type="entry name" value="REJ_dom"/>
</dbReference>
<dbReference type="Gene3D" id="2.60.120.200">
    <property type="match status" value="1"/>
</dbReference>
<dbReference type="PRINTS" id="PR01433">
    <property type="entry name" value="POLYCYSTIN2"/>
</dbReference>
<dbReference type="FunFam" id="2.60.60.20:FF:000022">
    <property type="entry name" value="Uncharacterized protein"/>
    <property type="match status" value="1"/>
</dbReference>
<proteinExistence type="inferred from homology"/>
<feature type="transmembrane region" description="Helical" evidence="14">
    <location>
        <begin position="3301"/>
        <end position="3318"/>
    </location>
</feature>
<dbReference type="Gene3D" id="1.20.120.350">
    <property type="entry name" value="Voltage-gated potassium channels. Chain C"/>
    <property type="match status" value="1"/>
</dbReference>
<dbReference type="SUPFAM" id="SSF49899">
    <property type="entry name" value="Concanavalin A-like lectins/glucanases"/>
    <property type="match status" value="1"/>
</dbReference>
<dbReference type="CDD" id="cd00146">
    <property type="entry name" value="PKD"/>
    <property type="match status" value="2"/>
</dbReference>
<feature type="compositionally biased region" description="Basic and acidic residues" evidence="13">
    <location>
        <begin position="3590"/>
        <end position="3606"/>
    </location>
</feature>
<evidence type="ECO:0000256" key="14">
    <source>
        <dbReference type="SAM" id="Phobius"/>
    </source>
</evidence>
<feature type="transmembrane region" description="Helical" evidence="14">
    <location>
        <begin position="3338"/>
        <end position="3363"/>
    </location>
</feature>
<dbReference type="InterPro" id="IPR046338">
    <property type="entry name" value="GAIN_dom_sf"/>
</dbReference>
<feature type="domain" description="PKD" evidence="16">
    <location>
        <begin position="666"/>
        <end position="741"/>
    </location>
</feature>
<feature type="transmembrane region" description="Helical" evidence="14">
    <location>
        <begin position="3205"/>
        <end position="3229"/>
    </location>
</feature>
<dbReference type="SMART" id="SM00089">
    <property type="entry name" value="PKD"/>
    <property type="match status" value="7"/>
</dbReference>
<evidence type="ECO:0000256" key="3">
    <source>
        <dbReference type="ARBA" id="ARBA00022475"/>
    </source>
</evidence>
<evidence type="ECO:0000313" key="20">
    <source>
        <dbReference type="Proteomes" id="UP000001554"/>
    </source>
</evidence>
<dbReference type="PANTHER" id="PTHR10877">
    <property type="entry name" value="POLYCYSTIN FAMILY MEMBER"/>
    <property type="match status" value="1"/>
</dbReference>
<evidence type="ECO:0000259" key="16">
    <source>
        <dbReference type="PROSITE" id="PS50093"/>
    </source>
</evidence>
<feature type="transmembrane region" description="Helical" evidence="14">
    <location>
        <begin position="2677"/>
        <end position="2695"/>
    </location>
</feature>
<feature type="signal peptide" evidence="15">
    <location>
        <begin position="1"/>
        <end position="24"/>
    </location>
</feature>
<dbReference type="PROSITE" id="PS50093">
    <property type="entry name" value="PKD"/>
    <property type="match status" value="6"/>
</dbReference>
<dbReference type="Gene3D" id="2.60.40.10">
    <property type="entry name" value="Immunoglobulins"/>
    <property type="match status" value="5"/>
</dbReference>
<evidence type="ECO:0000256" key="2">
    <source>
        <dbReference type="ARBA" id="ARBA00007200"/>
    </source>
</evidence>
<dbReference type="Pfam" id="PF08016">
    <property type="entry name" value="PKD_channel"/>
    <property type="match status" value="1"/>
</dbReference>
<dbReference type="GeneID" id="118429405"/>
<dbReference type="SUPFAM" id="SSF49723">
    <property type="entry name" value="Lipase/lipooxygenase domain (PLAT/LH2 domain)"/>
    <property type="match status" value="1"/>
</dbReference>
<evidence type="ECO:0000256" key="6">
    <source>
        <dbReference type="ARBA" id="ARBA00022989"/>
    </source>
</evidence>
<keyword evidence="9" id="KW-0325">Glycoprotein</keyword>
<dbReference type="RefSeq" id="XP_035695780.1">
    <property type="nucleotide sequence ID" value="XM_035839887.1"/>
</dbReference>
<sequence>MDRRRLYAVLVCAMIFLFLPESYAENYDELAVAFFNWPLDELNGNGTGFSGEKAQLGLDPEPVAALVYNIPEPEETAGIKAMTFNGETSWANLGYFSKSCISDVNLCSNGFTLSVLYFAENIPTETGYLVSSGGQSPSSRGFYFGYIGDKEAYEVGVISKGQRWYVNFELQTMQWTNILFAWGNNTGVELYIDGELAAHADLSLPIIPDTLHDADPDFDPAPNLFLGRANHLDDYYGQGYLSTLVFMEEALTIDNIKKFINADLYYIDCVEEDPGSPLYTVSPSVPPADLSPTNCREACAADSYPLAVLKDACFCSSDMYQEGETTSYDVTTCGNACIGEKPEGGTCGTETAAALFYTTALLKVHDLPEELSGLSGKVKFSSTEIETDETIMLNISNTAGADLTYYVDFKDGTEPKLTTSPHVYHKFSTAGMYNVSIMAWNDITYPNVYYFVPTEVEDFVLPIRSLDIYMQGKFTELGDTTTFERDMATDASVTCVWDFGDQTTEEISEDGDYQTEFTHTYSQVGVYAVTLTCSSKRNTMVAETTALVGQSLRIEAVNNMVVPYGDTAQLTWSIVQGEWRSVNTVRLDNVSITAITVDEGGQSASAEMTQSDYSCPGTHVAVLEVTNPVSSLVHVIFINIEDRITGFQATADKYYATPLETVTFTTGIATGSNAFYLWDFYDTKTFARKVRGPTPSGGHEEVMTYNFSSPNVYDVKVEVANFVSSEKETLTIKIEDIVEGLYLVANNVSNPNDTVTFIVSQESGFTKPTDPVFIFDFDNQDSSEESFELSVDDPYRKDYVFGVYGFYDVTVRIKNHVSEMELATIIMIGDYLFDLEILTPKYLYTSVSENFTLEATVRWGAGVVFLVDYGDGTTDDNSYDPVNGGDIYQFYHIYQQEGKYKVKVTAQNHLNSLETELDQRVHVMNAAREMTLTSSKPDPLPPGIVTFAVSLPEGIGSPSNMTCDFDFGDGEFLTIYPAVVTSNRNLTIQHTYKGLGKTEASALCWNDVSDQQITAEVHMQEPVGDIDITIVTPIHLEFGEEATVEVDLSAGTEVTMELDMGDGHVETFYIEGPAAEITTTAFTHNYPRKGLFNVTVTVYNLISWRQFMYEEPIVVEHPVRDVRVFSNAPVYYPPGNVTFTVMYVGDDFPPTDILVDWIWGDGTTKTSGPVSIDDTYRYDEVYQYGPKNFGEIVTHAQVRNFISAQNFTVVSWMSEAISGLAISMVSVVDDSQTQDGFGPNQDYFPIQFPIRFTASVETGQVVSWLWNFGDGSKLETPGPVAEHKYASDGSYYVTVRAKNPNENVTEFLNKAIIVQEPMRFTSLGTSGSRVRPGRMNDTITFMLKTEHLGTHACYVWDNGDGTVEVYGDPLAGCADIPAYRDYPFHAINPSKDKYINHTHTYLDLGLFNIKINGSNAVSSIVLEDRIHILNVDCDYPIVEMQGDGKTFNTRRVHTRSSKVPLMAIVSLNCDAGNAAQFNWQALKLKEGTGFNGRPQEWEIYDMKFKRKADVLFKARTFEYGFYKLTLEVEIDPEVVGTEGIANEDFRYFEIIKSDLKAGIKGGISKAVDNDTLLLLDASSLTYDPDVEKWDKTGMEYFWYCRLPFEILPEDPDSPTEGGCYDTGYAPFNSSTDYYYLNTSDFSPGETYVTRIVAKKDDRMAMFEQTLEVLPPVVPQMEVRCVDNCWKKVNPRGVLKLQAVCTSCRRGNRLTYTWKLFKVNHTIPEKAPLLEEVPNLGNLSLTGASTSSLAIRPDVLEQGATYRVRVKAYANNPETPGFSEGEYVVNYVPYGGKCQMSPKVGHAYDTMFIVECTGWKDEGDLEQRVPPGVEPPKVTLKYKFNSIIMGDTNLIYFGNIPFTMPVQIAMGDCERDFAADILVQVFDAYEAYADYWLTVKVKPPKLPCGVNSYEELFLKVTDGPNSELARMMAETKSKETASLMESLTSVMNSKCPIEPQLDPECGIPTVPPDENIRKEHRKRIRKIMASNVGTIGGVAEAPEDILQAASATRTISGAPDELERGTQEGSIDSLSGMTGQFDGMGEEVDEVMVNAVAGDLVGSLGSVMKASETSDVKEMFDNLSKPPPPDVPPPDQSVEEYLFYEEMKRRKKYLRQLAERPSAKKVANTGMGAASTAAKSVSGKKLIGEAPTVIESDQLNIAVVSDNIEDSGNKSLDIGGGSFALPSAGDMFGNDTEMDSMNTVVMSNPTNPFTFDDSAKAVTSPVVTMNFMSSNGSNVGVKGISTNISITIENRMSGGSGEPKNITWWKSNPNDTYVMKAKVPNEGNALIFGLVPNQPDLDFDVYVRFAKPPTREDYDFVAQVPGLTEEELFDVGGHGVPDTFLVFVPNYIVAEPGFYYFAIDALSEEVTVEENDPENGNKGVTEEVTLVEQGNMTVEFKWIVFSPGCKYWDEEEEKWSNEGCSVSALTTSKFTICDCNHLTSFGSEMVVAPNTIDFSNVFAKFANLSDNAAVFSVVVSILILYVMLLVYTRRMDKNDIIKWGTLPLVDNAKNDRYFYKLDIYTGMRPGAGTKSRVNFILSGEEGDSGVRFVDDGKRELLRRGNIDHVLLGVPKSLGYLTFLRVWHDNSGKGKYQSWYCNKVVIQDIQTGERFYFLCDRWLAVEEDDGLTDRILPVAGNENIIGFNHLFFSSSKRNLSDGHLWISVASRPTRSSFTRTQRLTCCVALLFLTMIANAMFYKKSEVEDPGEFSLGPITLSLTNIIISIESTLVVLPASMALVTFFKKAKYKQTPEEKEAEAKAKQKEEEKKKKEEEEKEKEFDDIGKELEPEEKEAMKLKEAEALEEGKEPTAEEVVGILNTPKPSPEQTLPWWIIYVGWVLAFFSILGPAFFVILYSLQWGKAKAEGWLSCMMLSIFQSTLVVQPIKIVAIAMLVAIIFKKPTEEEDDSLPEEYKLGQDEEWIDSEENGEGLAEHRAKAPPPMITEEQLREIKETRRKEIMMWAIIKEFLAYTFFLCVLLLLANEHRDKQAFGMHTSLQNEFVDSFTSKVSSVSNFWKWAKGSLIPALYQTGEYNGDKIVFHNRKFISDLNSYRIGPARFRQLRVQTERCQTTRIGIEECYDSYSFSEAEKGVFKPNWVAVNESEDYVPWDLWFVYQTSGETKGVPIIAEKSTYGAGGYVVELGVNNPTGLMVLDQLFKETWIDHNTRAVVTEFSVYNANINLFGCVILTAEFPPTGAASTYAQVKIFRLYSYVGSLAIIIITAQVLWVVFIIYFTFREIGKIRKERKEYFKSFWNWVEIVIILMSFVSLAMYAYRVMGAGAAMEAFQQNPRKFVSFQRLATMDEMYVYVMSTLTYVGVFKFMRLMRFNKRVCILLAIIKNSIPALGLFTVMFTICMTAFALSGLVIFGQNMPGFKNLLSTYEGLLAMVLGDLNFEDMRNTHTILGPVYFCVFVNLMIMLVMNMFVSILDETYGAVMEDESQHGSKEDEEMVEFMWMRFKRFTGIGGRPKPPEPNFEDGIPFNGIRVTNASDKFVYRGMVDNYYDEQDEGIYEDDDVDDIIAKWEMENFSGKKKKNLDDDFILSKPNKATAEAASPSKSAPGPKVIPGAPVKNTTRTYDWKLPEGEETDGEDEEAKEKVKDKKDKKPKEEEQPAVAPEEIEVEEEDMDEDEEVSLFSKYY</sequence>
<feature type="transmembrane region" description="Helical" evidence="14">
    <location>
        <begin position="2871"/>
        <end position="2894"/>
    </location>
</feature>
<feature type="domain" description="WSC" evidence="19">
    <location>
        <begin position="263"/>
        <end position="359"/>
    </location>
</feature>
<feature type="region of interest" description="Disordered" evidence="13">
    <location>
        <begin position="3543"/>
        <end position="3635"/>
    </location>
</feature>
<dbReference type="Gene3D" id="2.60.60.20">
    <property type="entry name" value="PLAT/LH2 domain"/>
    <property type="match status" value="1"/>
</dbReference>
<dbReference type="PROSITE" id="PS51111">
    <property type="entry name" value="REJ"/>
    <property type="match status" value="1"/>
</dbReference>
<dbReference type="InterPro" id="IPR027359">
    <property type="entry name" value="Volt_channel_dom_sf"/>
</dbReference>
<feature type="transmembrane region" description="Helical" evidence="14">
    <location>
        <begin position="2467"/>
        <end position="2487"/>
    </location>
</feature>
<dbReference type="GO" id="GO:0005262">
    <property type="term" value="F:calcium channel activity"/>
    <property type="evidence" value="ECO:0000318"/>
    <property type="project" value="GO_Central"/>
</dbReference>
<dbReference type="FunFam" id="2.60.220.50:FF:000061">
    <property type="entry name" value="Uncharacterized protein"/>
    <property type="match status" value="1"/>
</dbReference>
<dbReference type="Pfam" id="PF00801">
    <property type="entry name" value="PKD"/>
    <property type="match status" value="6"/>
</dbReference>
<feature type="region of interest" description="Disordered" evidence="13">
    <location>
        <begin position="2750"/>
        <end position="2781"/>
    </location>
</feature>
<reference evidence="21" key="2">
    <citation type="submission" date="2025-08" db="UniProtKB">
        <authorList>
            <consortium name="RefSeq"/>
        </authorList>
    </citation>
    <scope>IDENTIFICATION</scope>
    <source>
        <strain evidence="21">S238N-H82</strain>
        <tissue evidence="21">Testes</tissue>
    </source>
</reference>
<dbReference type="InterPro" id="IPR000601">
    <property type="entry name" value="PKD_dom"/>
</dbReference>
<dbReference type="GO" id="GO:0060170">
    <property type="term" value="C:ciliary membrane"/>
    <property type="evidence" value="ECO:0007669"/>
    <property type="project" value="UniProtKB-SubCell"/>
</dbReference>
<feature type="domain" description="PKD" evidence="16">
    <location>
        <begin position="480"/>
        <end position="548"/>
    </location>
</feature>
<feature type="transmembrane region" description="Helical" evidence="14">
    <location>
        <begin position="2828"/>
        <end position="2851"/>
    </location>
</feature>
<feature type="domain" description="PKD" evidence="16">
    <location>
        <begin position="860"/>
        <end position="928"/>
    </location>
</feature>
<reference evidence="20" key="1">
    <citation type="journal article" date="2020" name="Nat. Ecol. Evol.">
        <title>Deeply conserved synteny resolves early events in vertebrate evolution.</title>
        <authorList>
            <person name="Simakov O."/>
            <person name="Marletaz F."/>
            <person name="Yue J.X."/>
            <person name="O'Connell B."/>
            <person name="Jenkins J."/>
            <person name="Brandt A."/>
            <person name="Calef R."/>
            <person name="Tung C.H."/>
            <person name="Huang T.K."/>
            <person name="Schmutz J."/>
            <person name="Satoh N."/>
            <person name="Yu J.K."/>
            <person name="Putnam N.H."/>
            <person name="Green R.E."/>
            <person name="Rokhsar D.S."/>
        </authorList>
    </citation>
    <scope>NUCLEOTIDE SEQUENCE [LARGE SCALE GENOMIC DNA]</scope>
    <source>
        <strain evidence="20">S238N-H82</strain>
    </source>
</reference>
<keyword evidence="5 15" id="KW-0732">Signal</keyword>
<dbReference type="SMART" id="SM00303">
    <property type="entry name" value="GPS"/>
    <property type="match status" value="1"/>
</dbReference>
<dbReference type="InterPro" id="IPR002859">
    <property type="entry name" value="PKD/REJ-like"/>
</dbReference>
<dbReference type="InterPro" id="IPR013122">
    <property type="entry name" value="PKD1_2_channel"/>
</dbReference>
<dbReference type="GO" id="GO:0016020">
    <property type="term" value="C:membrane"/>
    <property type="evidence" value="ECO:0000318"/>
    <property type="project" value="GO_Central"/>
</dbReference>
<comment type="similarity">
    <text evidence="2">Belongs to the polycystin family.</text>
</comment>
<dbReference type="KEGG" id="bfo:118429405"/>
<dbReference type="SMART" id="SM00308">
    <property type="entry name" value="LH2"/>
    <property type="match status" value="1"/>
</dbReference>
<dbReference type="Proteomes" id="UP000001554">
    <property type="component" value="Chromosome 13"/>
</dbReference>
<gene>
    <name evidence="21" type="primary">LOC118429405</name>
</gene>
<evidence type="ECO:0000256" key="15">
    <source>
        <dbReference type="SAM" id="SignalP"/>
    </source>
</evidence>
<evidence type="ECO:0000256" key="11">
    <source>
        <dbReference type="PIRSR" id="PIRSR603915-2"/>
    </source>
</evidence>
<dbReference type="InterPro" id="IPR046791">
    <property type="entry name" value="Polycystin_dom"/>
</dbReference>
<dbReference type="InterPro" id="IPR000203">
    <property type="entry name" value="GPS"/>
</dbReference>
<keyword evidence="7" id="KW-0969">Cilium</keyword>
<dbReference type="PANTHER" id="PTHR10877:SF194">
    <property type="entry name" value="LOCATION OF VULVA DEFECTIVE 1"/>
    <property type="match status" value="1"/>
</dbReference>
<dbReference type="Gene3D" id="1.10.287.70">
    <property type="match status" value="1"/>
</dbReference>
<comment type="subcellular location">
    <subcellularLocation>
        <location evidence="1">Cell projection</location>
        <location evidence="1">Cilium membrane</location>
        <topology evidence="1">Multi-pass membrane protein</topology>
    </subcellularLocation>
</comment>
<dbReference type="InterPro" id="IPR002889">
    <property type="entry name" value="WSC_carb-bd"/>
</dbReference>
<evidence type="ECO:0000256" key="1">
    <source>
        <dbReference type="ARBA" id="ARBA00004272"/>
    </source>
</evidence>
<feature type="domain" description="PKD" evidence="16">
    <location>
        <begin position="1049"/>
        <end position="1100"/>
    </location>
</feature>
<dbReference type="Pfam" id="PF01477">
    <property type="entry name" value="PLAT"/>
    <property type="match status" value="1"/>
</dbReference>
<dbReference type="InterPro" id="IPR013783">
    <property type="entry name" value="Ig-like_fold"/>
</dbReference>
<organism evidence="20 21">
    <name type="scientific">Branchiostoma floridae</name>
    <name type="common">Florida lancelet</name>
    <name type="synonym">Amphioxus</name>
    <dbReference type="NCBI Taxonomy" id="7739"/>
    <lineage>
        <taxon>Eukaryota</taxon>
        <taxon>Metazoa</taxon>
        <taxon>Chordata</taxon>
        <taxon>Cephalochordata</taxon>
        <taxon>Leptocardii</taxon>
        <taxon>Amphioxiformes</taxon>
        <taxon>Branchiostomatidae</taxon>
        <taxon>Branchiostoma</taxon>
    </lineage>
</organism>
<evidence type="ECO:0000256" key="5">
    <source>
        <dbReference type="ARBA" id="ARBA00022729"/>
    </source>
</evidence>
<dbReference type="FunFam" id="1.10.287.70:FF:000216">
    <property type="entry name" value="Polycystic kidney disease 1b"/>
    <property type="match status" value="1"/>
</dbReference>
<evidence type="ECO:0000256" key="10">
    <source>
        <dbReference type="ARBA" id="ARBA00023273"/>
    </source>
</evidence>
<dbReference type="InterPro" id="IPR022409">
    <property type="entry name" value="PKD/Chitinase_dom"/>
</dbReference>
<evidence type="ECO:0000256" key="4">
    <source>
        <dbReference type="ARBA" id="ARBA00022692"/>
    </source>
</evidence>
<feature type="domain" description="PKD" evidence="16">
    <location>
        <begin position="396"/>
        <end position="443"/>
    </location>
</feature>
<evidence type="ECO:0000256" key="12">
    <source>
        <dbReference type="PROSITE-ProRule" id="PRU00152"/>
    </source>
</evidence>
<evidence type="ECO:0000259" key="17">
    <source>
        <dbReference type="PROSITE" id="PS50095"/>
    </source>
</evidence>
<feature type="compositionally biased region" description="Acidic residues" evidence="13">
    <location>
        <begin position="3580"/>
        <end position="3589"/>
    </location>
</feature>
<feature type="compositionally biased region" description="Acidic residues" evidence="13">
    <location>
        <begin position="3613"/>
        <end position="3628"/>
    </location>
</feature>
<feature type="transmembrane region" description="Helical" evidence="14">
    <location>
        <begin position="2715"/>
        <end position="2739"/>
    </location>
</feature>
<feature type="transmembrane region" description="Helical" evidence="14">
    <location>
        <begin position="3249"/>
        <end position="3270"/>
    </location>
</feature>
<evidence type="ECO:0000256" key="9">
    <source>
        <dbReference type="ARBA" id="ARBA00023180"/>
    </source>
</evidence>
<keyword evidence="8 14" id="KW-0472">Membrane</keyword>
<dbReference type="Pfam" id="PF13385">
    <property type="entry name" value="Laminin_G_3"/>
    <property type="match status" value="1"/>
</dbReference>
<dbReference type="InterPro" id="IPR051223">
    <property type="entry name" value="Polycystin"/>
</dbReference>
<evidence type="ECO:0000259" key="18">
    <source>
        <dbReference type="PROSITE" id="PS51111"/>
    </source>
</evidence>
<feature type="chain" id="PRO_5039939641" evidence="15">
    <location>
        <begin position="25"/>
        <end position="3635"/>
    </location>
</feature>
<dbReference type="InterPro" id="IPR003915">
    <property type="entry name" value="PKD_2"/>
</dbReference>
<dbReference type="GO" id="GO:0050982">
    <property type="term" value="P:detection of mechanical stimulus"/>
    <property type="evidence" value="ECO:0000318"/>
    <property type="project" value="GO_Central"/>
</dbReference>
<dbReference type="InterPro" id="IPR001024">
    <property type="entry name" value="PLAT/LH2_dom"/>
</dbReference>
<dbReference type="InterPro" id="IPR036392">
    <property type="entry name" value="PLAT/LH2_dom_sf"/>
</dbReference>
<dbReference type="OrthoDB" id="444119at2759"/>
<feature type="disulfide bond" evidence="11">
    <location>
        <begin position="3065"/>
        <end position="3075"/>
    </location>
</feature>
<evidence type="ECO:0000256" key="13">
    <source>
        <dbReference type="SAM" id="MobiDB-lite"/>
    </source>
</evidence>
<dbReference type="PROSITE" id="PS50095">
    <property type="entry name" value="PLAT"/>
    <property type="match status" value="1"/>
</dbReference>
<feature type="transmembrane region" description="Helical" evidence="14">
    <location>
        <begin position="3402"/>
        <end position="3424"/>
    </location>
</feature>
<dbReference type="PROSITE" id="PS51212">
    <property type="entry name" value="WSC"/>
    <property type="match status" value="1"/>
</dbReference>
<evidence type="ECO:0000256" key="8">
    <source>
        <dbReference type="ARBA" id="ARBA00023136"/>
    </source>
</evidence>
<evidence type="ECO:0000313" key="21">
    <source>
        <dbReference type="RefSeq" id="XP_035695780.1"/>
    </source>
</evidence>
<dbReference type="Pfam" id="PF01825">
    <property type="entry name" value="GPS"/>
    <property type="match status" value="1"/>
</dbReference>
<comment type="caution">
    <text evidence="12">Lacks conserved residue(s) required for the propagation of feature annotation.</text>
</comment>
<dbReference type="InterPro" id="IPR035986">
    <property type="entry name" value="PKD_dom_sf"/>
</dbReference>
<dbReference type="SUPFAM" id="SSF81324">
    <property type="entry name" value="Voltage-gated potassium channels"/>
    <property type="match status" value="1"/>
</dbReference>
<protein>
    <submittedName>
        <fullName evidence="21">Uncharacterized protein LOC118429405</fullName>
    </submittedName>
</protein>
<dbReference type="Pfam" id="PF20519">
    <property type="entry name" value="Polycystin_dom"/>
    <property type="match status" value="1"/>
</dbReference>
<evidence type="ECO:0000259" key="19">
    <source>
        <dbReference type="PROSITE" id="PS51212"/>
    </source>
</evidence>
<keyword evidence="4 14" id="KW-0812">Transmembrane</keyword>
<dbReference type="GO" id="GO:0005509">
    <property type="term" value="F:calcium ion binding"/>
    <property type="evidence" value="ECO:0007669"/>
    <property type="project" value="InterPro"/>
</dbReference>
<feature type="transmembrane region" description="Helical" evidence="14">
    <location>
        <begin position="2955"/>
        <end position="2977"/>
    </location>
</feature>
<keyword evidence="10" id="KW-0966">Cell projection</keyword>
<dbReference type="InterPro" id="IPR013320">
    <property type="entry name" value="ConA-like_dom_sf"/>
</dbReference>
<dbReference type="SUPFAM" id="SSF49299">
    <property type="entry name" value="PKD domain"/>
    <property type="match status" value="7"/>
</dbReference>
<feature type="domain" description="PLAT" evidence="17">
    <location>
        <begin position="2512"/>
        <end position="2631"/>
    </location>
</feature>
<keyword evidence="3" id="KW-1003">Cell membrane</keyword>
<dbReference type="Pfam" id="PF02010">
    <property type="entry name" value="REJ"/>
    <property type="match status" value="1"/>
</dbReference>
<name>A0A9J7NAH9_BRAFL</name>